<accession>A0A4U8UMJ8</accession>
<dbReference type="Gene3D" id="1.10.390.10">
    <property type="entry name" value="Neutral Protease Domain 2"/>
    <property type="match status" value="1"/>
</dbReference>
<dbReference type="EMBL" id="CM016762">
    <property type="protein sequence ID" value="TMS33849.1"/>
    <property type="molecule type" value="Genomic_DNA"/>
</dbReference>
<dbReference type="Proteomes" id="UP000298663">
    <property type="component" value="Chromosome X"/>
</dbReference>
<dbReference type="EMBL" id="AZBU02000001">
    <property type="protein sequence ID" value="TMS33849.1"/>
    <property type="molecule type" value="Genomic_DNA"/>
</dbReference>
<proteinExistence type="predicted"/>
<name>A0A4U8UMJ8_STECR</name>
<sequence>MLHKQRTTVMNADLSLPIQKIIQNKEDLGGIYDYQNYYKSAVVLRINHNYVKSMSTNKDLFSKALKSFLRRNRSSSVEA</sequence>
<dbReference type="InterPro" id="IPR027268">
    <property type="entry name" value="Peptidase_M4/M1_CTD_sf"/>
</dbReference>
<organism evidence="1 2">
    <name type="scientific">Steinernema carpocapsae</name>
    <name type="common">Entomopathogenic nematode</name>
    <dbReference type="NCBI Taxonomy" id="34508"/>
    <lineage>
        <taxon>Eukaryota</taxon>
        <taxon>Metazoa</taxon>
        <taxon>Ecdysozoa</taxon>
        <taxon>Nematoda</taxon>
        <taxon>Chromadorea</taxon>
        <taxon>Rhabditida</taxon>
        <taxon>Tylenchina</taxon>
        <taxon>Panagrolaimomorpha</taxon>
        <taxon>Strongyloidoidea</taxon>
        <taxon>Steinernematidae</taxon>
        <taxon>Steinernema</taxon>
    </lineage>
</organism>
<keyword evidence="2" id="KW-1185">Reference proteome</keyword>
<evidence type="ECO:0000313" key="1">
    <source>
        <dbReference type="EMBL" id="TMS33849.1"/>
    </source>
</evidence>
<dbReference type="AlphaFoldDB" id="A0A4U8UMJ8"/>
<gene>
    <name evidence="1" type="ORF">L596_001540</name>
</gene>
<protein>
    <submittedName>
        <fullName evidence="1">Uncharacterized protein</fullName>
    </submittedName>
</protein>
<reference evidence="1 2" key="2">
    <citation type="journal article" date="2019" name="G3 (Bethesda)">
        <title>Hybrid Assembly of the Genome of the Entomopathogenic Nematode Steinernema carpocapsae Identifies the X-Chromosome.</title>
        <authorList>
            <person name="Serra L."/>
            <person name="Macchietto M."/>
            <person name="Macias-Munoz A."/>
            <person name="McGill C.J."/>
            <person name="Rodriguez I.M."/>
            <person name="Rodriguez B."/>
            <person name="Murad R."/>
            <person name="Mortazavi A."/>
        </authorList>
    </citation>
    <scope>NUCLEOTIDE SEQUENCE [LARGE SCALE GENOMIC DNA]</scope>
    <source>
        <strain evidence="1 2">ALL</strain>
    </source>
</reference>
<evidence type="ECO:0000313" key="2">
    <source>
        <dbReference type="Proteomes" id="UP000298663"/>
    </source>
</evidence>
<reference evidence="1 2" key="1">
    <citation type="journal article" date="2015" name="Genome Biol.">
        <title>Comparative genomics of Steinernema reveals deeply conserved gene regulatory networks.</title>
        <authorList>
            <person name="Dillman A.R."/>
            <person name="Macchietto M."/>
            <person name="Porter C.F."/>
            <person name="Rogers A."/>
            <person name="Williams B."/>
            <person name="Antoshechkin I."/>
            <person name="Lee M.M."/>
            <person name="Goodwin Z."/>
            <person name="Lu X."/>
            <person name="Lewis E.E."/>
            <person name="Goodrich-Blair H."/>
            <person name="Stock S.P."/>
            <person name="Adams B.J."/>
            <person name="Sternberg P.W."/>
            <person name="Mortazavi A."/>
        </authorList>
    </citation>
    <scope>NUCLEOTIDE SEQUENCE [LARGE SCALE GENOMIC DNA]</scope>
    <source>
        <strain evidence="1 2">ALL</strain>
    </source>
</reference>
<comment type="caution">
    <text evidence="1">The sequence shown here is derived from an EMBL/GenBank/DDBJ whole genome shotgun (WGS) entry which is preliminary data.</text>
</comment>